<feature type="repeat" description="ANK" evidence="2">
    <location>
        <begin position="769"/>
        <end position="801"/>
    </location>
</feature>
<dbReference type="SMART" id="SM00248">
    <property type="entry name" value="ANK"/>
    <property type="match status" value="3"/>
</dbReference>
<sequence length="869" mass="97059">MRLLRSDHHGGFTLTRDLIDDIPAYAILSHTWGAEDDEVTFDDIANKQAEGKAGYAKLQFCKRQAEKDGLQYFWIDTCCIHRANHAELSEAIISMYRWYRGAAKCYVYLSNVSTTSIDDCDRESQAAWQAAFYKSRWFTRGWTLQELLAPSSVEFFSHEGLRLGSKKTLEAMIHEITTIPLPALRGDSLSNFSVDERLRWALGRNTKRIEDKAYCLLGLFDVYMPPLYGEGDYAFTRLKEEIHKSIRSGRDMNEVRFSKPDASSSDGIPVDTMDWTSVAISDKLATWLSPTKPKVHHERNSKCRTYGSGTWFLERECFKQWVSSGGGALLWLRGISGAGKTTLMSTVIEELLRRNDSNTRVGYYYCSFDDQESQLPTSVFGSILAQLADRSPGLSRELTELYRERFARDGGKPKPLLLEEMLDSIRRTSRQYGQVFIAVDAVNEASEPLLVLESLRSLSESCTIIISSVNSPEFEQYLQPVPYLTIETIRMADIQDDVNTYIRTFLERHARMQGLPSDIKEEIVVSLTRGNNGMFRWVQCQLVRLAHLKTPGQIRTTLAGMPASLDSTYEGILSRVDDGDKDLVKEVLLLLTFCLRPLSLVEICEALQITSGLAHLDKNKLLLFPMDVVSVCGGLVDFDEDTGTVSLAHHSVKAYLTSPSRQGSTAYFYLSADSANQYFAEKCLTYLSFKVFASGPCPDTASQDKRQARFPFLAYAAYNWALHAGKVASMGPSLSVAMKKFFSSATSKHGNFLAWVQVLLPEQEVRVVAGTPPLYYAASFGLLTIVEYLIDSGADLESNGGRFGATPLGIASYRGHADVVKVLVDCGANPYSPDSTGLSAVDWAVHLGRSEVLGIFKSRGFVSDRRKIV</sequence>
<dbReference type="Pfam" id="PF12796">
    <property type="entry name" value="Ank_2"/>
    <property type="match status" value="1"/>
</dbReference>
<dbReference type="OrthoDB" id="1577640at2759"/>
<evidence type="ECO:0000259" key="4">
    <source>
        <dbReference type="Pfam" id="PF22939"/>
    </source>
</evidence>
<evidence type="ECO:0000313" key="6">
    <source>
        <dbReference type="EMBL" id="KIW47336.1"/>
    </source>
</evidence>
<dbReference type="Gene3D" id="3.40.50.300">
    <property type="entry name" value="P-loop containing nucleotide triphosphate hydrolases"/>
    <property type="match status" value="1"/>
</dbReference>
<evidence type="ECO:0000256" key="2">
    <source>
        <dbReference type="PROSITE-ProRule" id="PRU00023"/>
    </source>
</evidence>
<evidence type="ECO:0000313" key="7">
    <source>
        <dbReference type="Proteomes" id="UP000053342"/>
    </source>
</evidence>
<dbReference type="Pfam" id="PF06985">
    <property type="entry name" value="HET"/>
    <property type="match status" value="1"/>
</dbReference>
<dbReference type="RefSeq" id="XP_016267552.1">
    <property type="nucleotide sequence ID" value="XM_016400499.1"/>
</dbReference>
<dbReference type="VEuPathDB" id="FungiDB:PV06_00039"/>
<feature type="domain" description="Nephrocystin 3-like N-terminal" evidence="5">
    <location>
        <begin position="307"/>
        <end position="464"/>
    </location>
</feature>
<evidence type="ECO:0000259" key="3">
    <source>
        <dbReference type="Pfam" id="PF06985"/>
    </source>
</evidence>
<protein>
    <submittedName>
        <fullName evidence="6">Uncharacterized protein</fullName>
    </submittedName>
</protein>
<proteinExistence type="predicted"/>
<organism evidence="6 7">
    <name type="scientific">Exophiala oligosperma</name>
    <dbReference type="NCBI Taxonomy" id="215243"/>
    <lineage>
        <taxon>Eukaryota</taxon>
        <taxon>Fungi</taxon>
        <taxon>Dikarya</taxon>
        <taxon>Ascomycota</taxon>
        <taxon>Pezizomycotina</taxon>
        <taxon>Eurotiomycetes</taxon>
        <taxon>Chaetothyriomycetidae</taxon>
        <taxon>Chaetothyriales</taxon>
        <taxon>Herpotrichiellaceae</taxon>
        <taxon>Exophiala</taxon>
    </lineage>
</organism>
<dbReference type="Proteomes" id="UP000053342">
    <property type="component" value="Unassembled WGS sequence"/>
</dbReference>
<keyword evidence="7" id="KW-1185">Reference proteome</keyword>
<dbReference type="EMBL" id="KN847332">
    <property type="protein sequence ID" value="KIW47336.1"/>
    <property type="molecule type" value="Genomic_DNA"/>
</dbReference>
<keyword evidence="1" id="KW-0677">Repeat</keyword>
<dbReference type="AlphaFoldDB" id="A0A0D2B507"/>
<dbReference type="PANTHER" id="PTHR10622">
    <property type="entry name" value="HET DOMAIN-CONTAINING PROTEIN"/>
    <property type="match status" value="1"/>
</dbReference>
<dbReference type="Pfam" id="PF24883">
    <property type="entry name" value="NPHP3_N"/>
    <property type="match status" value="1"/>
</dbReference>
<dbReference type="SUPFAM" id="SSF48403">
    <property type="entry name" value="Ankyrin repeat"/>
    <property type="match status" value="1"/>
</dbReference>
<dbReference type="InterPro" id="IPR036770">
    <property type="entry name" value="Ankyrin_rpt-contain_sf"/>
</dbReference>
<accession>A0A0D2B507</accession>
<dbReference type="InterPro" id="IPR002110">
    <property type="entry name" value="Ankyrin_rpt"/>
</dbReference>
<dbReference type="InterPro" id="IPR027417">
    <property type="entry name" value="P-loop_NTPase"/>
</dbReference>
<name>A0A0D2B507_9EURO</name>
<dbReference type="Gene3D" id="1.25.40.20">
    <property type="entry name" value="Ankyrin repeat-containing domain"/>
    <property type="match status" value="1"/>
</dbReference>
<dbReference type="PROSITE" id="PS50088">
    <property type="entry name" value="ANK_REPEAT"/>
    <property type="match status" value="2"/>
</dbReference>
<dbReference type="InterPro" id="IPR010730">
    <property type="entry name" value="HET"/>
</dbReference>
<dbReference type="HOGENOM" id="CLU_000288_34_14_1"/>
<evidence type="ECO:0000256" key="1">
    <source>
        <dbReference type="ARBA" id="ARBA00022737"/>
    </source>
</evidence>
<dbReference type="InterPro" id="IPR056884">
    <property type="entry name" value="NPHP3-like_N"/>
</dbReference>
<dbReference type="InterPro" id="IPR054471">
    <property type="entry name" value="GPIID_WHD"/>
</dbReference>
<evidence type="ECO:0000259" key="5">
    <source>
        <dbReference type="Pfam" id="PF24883"/>
    </source>
</evidence>
<feature type="domain" description="Heterokaryon incompatibility" evidence="3">
    <location>
        <begin position="25"/>
        <end position="117"/>
    </location>
</feature>
<feature type="repeat" description="ANK" evidence="2">
    <location>
        <begin position="803"/>
        <end position="835"/>
    </location>
</feature>
<dbReference type="PANTHER" id="PTHR10622:SF13">
    <property type="entry name" value="NACHT DOMAIN-CONTAINING PROTEIN"/>
    <property type="match status" value="1"/>
</dbReference>
<dbReference type="GeneID" id="27352113"/>
<dbReference type="Pfam" id="PF22939">
    <property type="entry name" value="WHD_GPIID"/>
    <property type="match status" value="1"/>
</dbReference>
<dbReference type="SUPFAM" id="SSF52540">
    <property type="entry name" value="P-loop containing nucleoside triphosphate hydrolases"/>
    <property type="match status" value="1"/>
</dbReference>
<dbReference type="STRING" id="215243.A0A0D2B507"/>
<dbReference type="PROSITE" id="PS50297">
    <property type="entry name" value="ANK_REP_REGION"/>
    <property type="match status" value="2"/>
</dbReference>
<keyword evidence="2" id="KW-0040">ANK repeat</keyword>
<gene>
    <name evidence="6" type="ORF">PV06_00039</name>
</gene>
<feature type="domain" description="GPI inositol-deacylase winged helix" evidence="4">
    <location>
        <begin position="580"/>
        <end position="663"/>
    </location>
</feature>
<reference evidence="6 7" key="1">
    <citation type="submission" date="2015-01" db="EMBL/GenBank/DDBJ databases">
        <title>The Genome Sequence of Exophiala oligosperma CBS72588.</title>
        <authorList>
            <consortium name="The Broad Institute Genomics Platform"/>
            <person name="Cuomo C."/>
            <person name="de Hoog S."/>
            <person name="Gorbushina A."/>
            <person name="Stielow B."/>
            <person name="Teixiera M."/>
            <person name="Abouelleil A."/>
            <person name="Chapman S.B."/>
            <person name="Priest M."/>
            <person name="Young S.K."/>
            <person name="Wortman J."/>
            <person name="Nusbaum C."/>
            <person name="Birren B."/>
        </authorList>
    </citation>
    <scope>NUCLEOTIDE SEQUENCE [LARGE SCALE GENOMIC DNA]</scope>
    <source>
        <strain evidence="6 7">CBS 72588</strain>
    </source>
</reference>